<reference evidence="2 3" key="1">
    <citation type="submission" date="2019-06" db="EMBL/GenBank/DDBJ databases">
        <title>Sequencing the genomes of 1000 actinobacteria strains.</title>
        <authorList>
            <person name="Klenk H.-P."/>
        </authorList>
    </citation>
    <scope>NUCLEOTIDE SEQUENCE [LARGE SCALE GENOMIC DNA]</scope>
    <source>
        <strain evidence="2 3">DSM 18082</strain>
    </source>
</reference>
<evidence type="ECO:0000256" key="1">
    <source>
        <dbReference type="SAM" id="Phobius"/>
    </source>
</evidence>
<keyword evidence="1" id="KW-0472">Membrane</keyword>
<proteinExistence type="predicted"/>
<dbReference type="EMBL" id="VFOQ01000001">
    <property type="protein sequence ID" value="TQL58758.1"/>
    <property type="molecule type" value="Genomic_DNA"/>
</dbReference>
<evidence type="ECO:0000313" key="2">
    <source>
        <dbReference type="EMBL" id="TQL58758.1"/>
    </source>
</evidence>
<dbReference type="RefSeq" id="WP_141786856.1">
    <property type="nucleotide sequence ID" value="NZ_BAAAKX010000006.1"/>
</dbReference>
<dbReference type="AlphaFoldDB" id="A0A542ZEJ6"/>
<name>A0A542ZEJ6_9MICO</name>
<keyword evidence="1" id="KW-0812">Transmembrane</keyword>
<comment type="caution">
    <text evidence="2">The sequence shown here is derived from an EMBL/GenBank/DDBJ whole genome shotgun (WGS) entry which is preliminary data.</text>
</comment>
<feature type="transmembrane region" description="Helical" evidence="1">
    <location>
        <begin position="82"/>
        <end position="109"/>
    </location>
</feature>
<evidence type="ECO:0000313" key="3">
    <source>
        <dbReference type="Proteomes" id="UP000319514"/>
    </source>
</evidence>
<accession>A0A542ZEJ6</accession>
<keyword evidence="3" id="KW-1185">Reference proteome</keyword>
<dbReference type="Proteomes" id="UP000319514">
    <property type="component" value="Unassembled WGS sequence"/>
</dbReference>
<organism evidence="2 3">
    <name type="scientific">Oryzihumus leptocrescens</name>
    <dbReference type="NCBI Taxonomy" id="297536"/>
    <lineage>
        <taxon>Bacteria</taxon>
        <taxon>Bacillati</taxon>
        <taxon>Actinomycetota</taxon>
        <taxon>Actinomycetes</taxon>
        <taxon>Micrococcales</taxon>
        <taxon>Intrasporangiaceae</taxon>
        <taxon>Oryzihumus</taxon>
    </lineage>
</organism>
<protein>
    <submittedName>
        <fullName evidence="2">Uncharacterized protein</fullName>
    </submittedName>
</protein>
<keyword evidence="1" id="KW-1133">Transmembrane helix</keyword>
<gene>
    <name evidence="2" type="ORF">FB474_0095</name>
</gene>
<sequence length="110" mass="11753">MTTTATLTRVPLTRTLSTVISPIDAEFEALLAAEHEWSRRKRALAAQGEVSWDTPVPQQPMVALAAPAPVTRRRMTYRAPGLTLAGVVAVAISLTAMTSTLIAAFHTAIV</sequence>